<protein>
    <submittedName>
        <fullName evidence="1">Uncharacterized protein</fullName>
    </submittedName>
</protein>
<sequence length="203" mass="22084">MQRRARHGSSGELAVFGATRYFDGLADLAASPVTIRQPEPEDLMIQVKVMHHQEESYRGTKELGAKTNSNLTPFYGSSLVSPARIDDKPHHQASSLSSRGSSDVVTAVAAACGRDLGEVVGDRRLQGIRVVRGACGGEERWVVRCGRHALEEQHHAVHEKIDVDAKLGDGHQVEKAEDGDDHGWGSDTSSDLFDLDLDVVNNH</sequence>
<dbReference type="OMA" id="RWVVRCG"/>
<proteinExistence type="predicted"/>
<evidence type="ECO:0000313" key="1">
    <source>
        <dbReference type="EMBL" id="VAI11592.1"/>
    </source>
</evidence>
<accession>A0A9R0WH62</accession>
<name>A0A9R0WH62_TRITD</name>
<organism evidence="1 2">
    <name type="scientific">Triticum turgidum subsp. durum</name>
    <name type="common">Durum wheat</name>
    <name type="synonym">Triticum durum</name>
    <dbReference type="NCBI Taxonomy" id="4567"/>
    <lineage>
        <taxon>Eukaryota</taxon>
        <taxon>Viridiplantae</taxon>
        <taxon>Streptophyta</taxon>
        <taxon>Embryophyta</taxon>
        <taxon>Tracheophyta</taxon>
        <taxon>Spermatophyta</taxon>
        <taxon>Magnoliopsida</taxon>
        <taxon>Liliopsida</taxon>
        <taxon>Poales</taxon>
        <taxon>Poaceae</taxon>
        <taxon>BOP clade</taxon>
        <taxon>Pooideae</taxon>
        <taxon>Triticodae</taxon>
        <taxon>Triticeae</taxon>
        <taxon>Triticinae</taxon>
        <taxon>Triticum</taxon>
    </lineage>
</organism>
<evidence type="ECO:0000313" key="2">
    <source>
        <dbReference type="Proteomes" id="UP000324705"/>
    </source>
</evidence>
<gene>
    <name evidence="1" type="ORF">TRITD_4Bv1G204680</name>
</gene>
<dbReference type="Proteomes" id="UP000324705">
    <property type="component" value="Chromosome 4B"/>
</dbReference>
<dbReference type="AlphaFoldDB" id="A0A9R0WH62"/>
<dbReference type="Gramene" id="TRITD4Bv1G204680.1">
    <property type="protein sequence ID" value="TRITD4Bv1G204680.1"/>
    <property type="gene ID" value="TRITD4Bv1G204680"/>
</dbReference>
<keyword evidence="2" id="KW-1185">Reference proteome</keyword>
<reference evidence="1 2" key="1">
    <citation type="submission" date="2017-09" db="EMBL/GenBank/DDBJ databases">
        <authorList>
            <consortium name="International Durum Wheat Genome Sequencing Consortium (IDWGSC)"/>
            <person name="Milanesi L."/>
        </authorList>
    </citation>
    <scope>NUCLEOTIDE SEQUENCE [LARGE SCALE GENOMIC DNA]</scope>
    <source>
        <strain evidence="2">cv. Svevo</strain>
    </source>
</reference>
<dbReference type="EMBL" id="LT934118">
    <property type="protein sequence ID" value="VAI11592.1"/>
    <property type="molecule type" value="Genomic_DNA"/>
</dbReference>